<protein>
    <submittedName>
        <fullName evidence="1">Uncharacterized protein</fullName>
    </submittedName>
</protein>
<evidence type="ECO:0000313" key="1">
    <source>
        <dbReference type="EMBL" id="GBM35323.1"/>
    </source>
</evidence>
<evidence type="ECO:0000313" key="2">
    <source>
        <dbReference type="Proteomes" id="UP000499080"/>
    </source>
</evidence>
<dbReference type="EMBL" id="BGPR01000782">
    <property type="protein sequence ID" value="GBM35323.1"/>
    <property type="molecule type" value="Genomic_DNA"/>
</dbReference>
<dbReference type="SUPFAM" id="SSF48371">
    <property type="entry name" value="ARM repeat"/>
    <property type="match status" value="1"/>
</dbReference>
<sequence length="774" mass="87795">MMNNRVQNFGAATGPLFKEIEEALLARPIDVNGLLQKMDMLRKTHLLLTVNAATLREQYNIKDNKEYVNKTVQVISNILFQTNPAFTSENSLQHLRNMVLDHIYFIGTHQLSVLDEEAVIRSFFNAFVRLYEILLDELRQDPLLRVFIQILLLNSSSGELIAVFLDFVLKQLEDFDNKEKSPALFSVLHDVVVSLMKFDAKEEILEIYLLPMIEKCMELAPAAKEPCNFLKVIHLLFLAVKADDTETDIGRSLLSSLPSFIQILHFWYKISTNPDFSNLALQVSITILSSCDSRLLIPNLSLVLMLVVEALNKNVPELTINALKILQSFENIDKSLVNIKMAFSELELANGLHHTLSSGMDGVVECAFRLLNKYHSSQHNSSQFKYEALTFTPAVNISFKNGYTVSLPLDKLIKSAFHIAHPKPANCLLLKECLKIMKYYVSSVFNEDCSDLLNQILSSNLSLNLSNQRLSQKSISDFDAIKPLDSHRFVLMGILAIASYNCDIDEIGMFFEQCMMHCTVHCLHGAIYPVSKDKGIDGFIIVDAIGSFLSFCSGSDIELIACIEKSLKALEIFVEISETVIGMKIWEFSLFEQIWKKVCLLCYEKAWHTQSFACKAMQLFINKCPTDWKCNHLAEFIMHLLHVMKISSLENLLENSVCTLAGTILEDNFSAIKENLKDILNPVLEISVTCMFSTCEAVRNQGNRLFKFLREISSEQIELMLPDLPRIKLMLNDLSRIDKCLESVPLKSKVGILDGFLFFLDVWPKLLGMSFAHI</sequence>
<reference evidence="1 2" key="1">
    <citation type="journal article" date="2019" name="Sci. Rep.">
        <title>Orb-weaving spider Araneus ventricosus genome elucidates the spidroin gene catalogue.</title>
        <authorList>
            <person name="Kono N."/>
            <person name="Nakamura H."/>
            <person name="Ohtoshi R."/>
            <person name="Moran D.A.P."/>
            <person name="Shinohara A."/>
            <person name="Yoshida Y."/>
            <person name="Fujiwara M."/>
            <person name="Mori M."/>
            <person name="Tomita M."/>
            <person name="Arakawa K."/>
        </authorList>
    </citation>
    <scope>NUCLEOTIDE SEQUENCE [LARGE SCALE GENOMIC DNA]</scope>
</reference>
<dbReference type="InterPro" id="IPR016024">
    <property type="entry name" value="ARM-type_fold"/>
</dbReference>
<accession>A0A4Y2F1Q6</accession>
<gene>
    <name evidence="1" type="ORF">AVEN_195830_1</name>
</gene>
<dbReference type="AlphaFoldDB" id="A0A4Y2F1Q6"/>
<dbReference type="Proteomes" id="UP000499080">
    <property type="component" value="Unassembled WGS sequence"/>
</dbReference>
<proteinExistence type="predicted"/>
<organism evidence="1 2">
    <name type="scientific">Araneus ventricosus</name>
    <name type="common">Orbweaver spider</name>
    <name type="synonym">Epeira ventricosa</name>
    <dbReference type="NCBI Taxonomy" id="182803"/>
    <lineage>
        <taxon>Eukaryota</taxon>
        <taxon>Metazoa</taxon>
        <taxon>Ecdysozoa</taxon>
        <taxon>Arthropoda</taxon>
        <taxon>Chelicerata</taxon>
        <taxon>Arachnida</taxon>
        <taxon>Araneae</taxon>
        <taxon>Araneomorphae</taxon>
        <taxon>Entelegynae</taxon>
        <taxon>Araneoidea</taxon>
        <taxon>Araneidae</taxon>
        <taxon>Araneus</taxon>
    </lineage>
</organism>
<comment type="caution">
    <text evidence="1">The sequence shown here is derived from an EMBL/GenBank/DDBJ whole genome shotgun (WGS) entry which is preliminary data.</text>
</comment>
<keyword evidence="2" id="KW-1185">Reference proteome</keyword>
<name>A0A4Y2F1Q6_ARAVE</name>
<dbReference type="OrthoDB" id="6437641at2759"/>